<dbReference type="Proteomes" id="UP000237000">
    <property type="component" value="Unassembled WGS sequence"/>
</dbReference>
<reference evidence="2" key="1">
    <citation type="submission" date="2016-06" db="EMBL/GenBank/DDBJ databases">
        <title>Parallel loss of symbiosis genes in relatives of nitrogen-fixing non-legume Parasponia.</title>
        <authorList>
            <person name="Van Velzen R."/>
            <person name="Holmer R."/>
            <person name="Bu F."/>
            <person name="Rutten L."/>
            <person name="Van Zeijl A."/>
            <person name="Liu W."/>
            <person name="Santuari L."/>
            <person name="Cao Q."/>
            <person name="Sharma T."/>
            <person name="Shen D."/>
            <person name="Roswanjaya Y."/>
            <person name="Wardhani T."/>
            <person name="Kalhor M.S."/>
            <person name="Jansen J."/>
            <person name="Van den Hoogen J."/>
            <person name="Gungor B."/>
            <person name="Hartog M."/>
            <person name="Hontelez J."/>
            <person name="Verver J."/>
            <person name="Yang W.-C."/>
            <person name="Schijlen E."/>
            <person name="Repin R."/>
            <person name="Schilthuizen M."/>
            <person name="Schranz E."/>
            <person name="Heidstra R."/>
            <person name="Miyata K."/>
            <person name="Fedorova E."/>
            <person name="Kohlen W."/>
            <person name="Bisseling T."/>
            <person name="Smit S."/>
            <person name="Geurts R."/>
        </authorList>
    </citation>
    <scope>NUCLEOTIDE SEQUENCE [LARGE SCALE GENOMIC DNA]</scope>
    <source>
        <strain evidence="2">cv. RG33-2</strain>
    </source>
</reference>
<keyword evidence="2" id="KW-1185">Reference proteome</keyword>
<protein>
    <submittedName>
        <fullName evidence="1">Uncharacterized protein</fullName>
    </submittedName>
</protein>
<accession>A0A2P5CZ93</accession>
<comment type="caution">
    <text evidence="1">The sequence shown here is derived from an EMBL/GenBank/DDBJ whole genome shotgun (WGS) entry which is preliminary data.</text>
</comment>
<sequence length="192" mass="21539">MADNGLTLFEYHVHVIMGCLPVAVVLKTSTPFMDITTIFGGSPFPPRSLSPSLAHCIGVTLTASLTPSLAQLKAEAHTLTHLAVSLTAMVLPLPQVVASHLGFECFIVGRLSHRRKMSQKCLKYRRTLRNVYCSYVQSLNEYWKPRRPPICIAKIPKEAKGVVEWRRCSYGGLAEVKEDWRTWSDIRRMNGV</sequence>
<proteinExistence type="predicted"/>
<gene>
    <name evidence="1" type="ORF">TorRG33x02_268180</name>
</gene>
<dbReference type="AlphaFoldDB" id="A0A2P5CZ93"/>
<evidence type="ECO:0000313" key="1">
    <source>
        <dbReference type="EMBL" id="PON66305.1"/>
    </source>
</evidence>
<organism evidence="1 2">
    <name type="scientific">Trema orientale</name>
    <name type="common">Charcoal tree</name>
    <name type="synonym">Celtis orientalis</name>
    <dbReference type="NCBI Taxonomy" id="63057"/>
    <lineage>
        <taxon>Eukaryota</taxon>
        <taxon>Viridiplantae</taxon>
        <taxon>Streptophyta</taxon>
        <taxon>Embryophyta</taxon>
        <taxon>Tracheophyta</taxon>
        <taxon>Spermatophyta</taxon>
        <taxon>Magnoliopsida</taxon>
        <taxon>eudicotyledons</taxon>
        <taxon>Gunneridae</taxon>
        <taxon>Pentapetalae</taxon>
        <taxon>rosids</taxon>
        <taxon>fabids</taxon>
        <taxon>Rosales</taxon>
        <taxon>Cannabaceae</taxon>
        <taxon>Trema</taxon>
    </lineage>
</organism>
<evidence type="ECO:0000313" key="2">
    <source>
        <dbReference type="Proteomes" id="UP000237000"/>
    </source>
</evidence>
<name>A0A2P5CZ93_TREOI</name>
<dbReference type="InParanoid" id="A0A2P5CZ93"/>
<dbReference type="EMBL" id="JXTC01000313">
    <property type="protein sequence ID" value="PON66305.1"/>
    <property type="molecule type" value="Genomic_DNA"/>
</dbReference>